<feature type="transmembrane region" description="Helical" evidence="1">
    <location>
        <begin position="54"/>
        <end position="73"/>
    </location>
</feature>
<keyword evidence="1" id="KW-1133">Transmembrane helix</keyword>
<feature type="transmembrane region" description="Helical" evidence="1">
    <location>
        <begin position="186"/>
        <end position="204"/>
    </location>
</feature>
<name>A0ABF7PVK4_BORT9</name>
<dbReference type="AlphaFoldDB" id="A0ABF7PVK4"/>
<feature type="transmembrane region" description="Helical" evidence="1">
    <location>
        <begin position="121"/>
        <end position="141"/>
    </location>
</feature>
<reference evidence="3" key="1">
    <citation type="submission" date="2004-12" db="EMBL/GenBank/DDBJ databases">
        <title>The genome sequence of Borrelia hermsii and Borrelia turicatae: comparative analysis of two agents of endemic N. America relapsing fever.</title>
        <authorList>
            <person name="Porcella S.F."/>
            <person name="Raffel S.J."/>
            <person name="Schrumpf M.E."/>
            <person name="Montgomery B."/>
            <person name="Smith T."/>
            <person name="Schwan T.G."/>
        </authorList>
    </citation>
    <scope>NUCLEOTIDE SEQUENCE [LARGE SCALE GENOMIC DNA]</scope>
    <source>
        <strain evidence="3">91E135</strain>
    </source>
</reference>
<evidence type="ECO:0000256" key="1">
    <source>
        <dbReference type="SAM" id="Phobius"/>
    </source>
</evidence>
<evidence type="ECO:0000313" key="2">
    <source>
        <dbReference type="EMBL" id="AAX17739.1"/>
    </source>
</evidence>
<organism evidence="2 3">
    <name type="scientific">Borrelia turicatae (strain 91E135)</name>
    <dbReference type="NCBI Taxonomy" id="314724"/>
    <lineage>
        <taxon>Bacteria</taxon>
        <taxon>Pseudomonadati</taxon>
        <taxon>Spirochaetota</taxon>
        <taxon>Spirochaetia</taxon>
        <taxon>Spirochaetales</taxon>
        <taxon>Borreliaceae</taxon>
        <taxon>Borrelia</taxon>
    </lineage>
</organism>
<keyword evidence="1" id="KW-0812">Transmembrane</keyword>
<keyword evidence="3" id="KW-1185">Reference proteome</keyword>
<proteinExistence type="predicted"/>
<feature type="transmembrane region" description="Helical" evidence="1">
    <location>
        <begin position="85"/>
        <end position="106"/>
    </location>
</feature>
<feature type="transmembrane region" description="Helical" evidence="1">
    <location>
        <begin position="12"/>
        <end position="34"/>
    </location>
</feature>
<dbReference type="EMBL" id="CP000049">
    <property type="protein sequence ID" value="AAX17739.1"/>
    <property type="molecule type" value="Genomic_DNA"/>
</dbReference>
<sequence>MEIQMKTLFAKLNIFLLTTFVLGIIIISIFMYYINFNINFYTYIIKIYNKNLLILVNKFFIFSIGIIGSIWTCINYKRTNNIQFVFFYCFILSYILEPISIFKYYFLSNILSLEFYYFMKFYHLITVFSLLNLFFLSLYICDFQIKSITYAIYLIFTFAMVYNSLAPINAYEYTKDFLSPTANNRFYVYLFLLLIPINFLVSCLRKKNLSYFLLFISISLIVSGIYLNFIEITYAFIPISIGAPMYLKESGKVFFYWL</sequence>
<feature type="transmembrane region" description="Helical" evidence="1">
    <location>
        <begin position="211"/>
        <end position="237"/>
    </location>
</feature>
<protein>
    <submittedName>
        <fullName evidence="2">Uncharacterized protein</fullName>
    </submittedName>
</protein>
<dbReference type="KEGG" id="btu:BT0412"/>
<evidence type="ECO:0000313" key="3">
    <source>
        <dbReference type="Proteomes" id="UP000001205"/>
    </source>
</evidence>
<dbReference type="Proteomes" id="UP000001205">
    <property type="component" value="Chromosome"/>
</dbReference>
<feature type="transmembrane region" description="Helical" evidence="1">
    <location>
        <begin position="148"/>
        <end position="166"/>
    </location>
</feature>
<accession>A0ABF7PVK4</accession>
<gene>
    <name evidence="2" type="ordered locus">BT0412</name>
</gene>
<keyword evidence="1" id="KW-0472">Membrane</keyword>